<dbReference type="Pfam" id="PF12550">
    <property type="entry name" value="GCR1_C"/>
    <property type="match status" value="1"/>
</dbReference>
<proteinExistence type="predicted"/>
<feature type="compositionally biased region" description="Low complexity" evidence="1">
    <location>
        <begin position="308"/>
        <end position="333"/>
    </location>
</feature>
<name>A0A1Y2GRU3_9FUNG</name>
<sequence>MTVRELERVGSSIKMSITQSRQLFFETLSRVAQEAGRKEYIKVQQEKRQLKAKIQQPALQGILGRLSREVPSSSSSGIDNLSPPRDPEDYQQGSESESGESDSGQESEPVEPVEPVVINETVIAVDDHSHDDQDLCDQFNEALGTDALDQNWEDQEGQEDQEAGQNAEGQRRWDNEKELEKELGMRLCPYVPEFHYMEMEPRDRPIRDLWKEWFYGNEEKPSICRMEIEHGSRWRPGNAKAAVYLFKKRLINSVLREMTNAEPNLTVEQRIFYALDSVHLKISQAGSINKYEKSLPKGAPKRRRAPVQEPDQQGQLDQQDQLEQQDQLGQQDA</sequence>
<feature type="compositionally biased region" description="Acidic residues" evidence="1">
    <location>
        <begin position="97"/>
        <end position="111"/>
    </location>
</feature>
<dbReference type="InParanoid" id="A0A1Y2GRU3"/>
<evidence type="ECO:0000256" key="1">
    <source>
        <dbReference type="SAM" id="MobiDB-lite"/>
    </source>
</evidence>
<evidence type="ECO:0000313" key="3">
    <source>
        <dbReference type="EMBL" id="ORZ20851.1"/>
    </source>
</evidence>
<dbReference type="GeneID" id="33568305"/>
<gene>
    <name evidence="3" type="ORF">BCR41DRAFT_369466</name>
</gene>
<feature type="region of interest" description="Disordered" evidence="1">
    <location>
        <begin position="153"/>
        <end position="173"/>
    </location>
</feature>
<feature type="domain" description="Transcription activator GCR1-like" evidence="2">
    <location>
        <begin position="199"/>
        <end position="260"/>
    </location>
</feature>
<feature type="region of interest" description="Disordered" evidence="1">
    <location>
        <begin position="65"/>
        <end position="112"/>
    </location>
</feature>
<keyword evidence="4" id="KW-1185">Reference proteome</keyword>
<accession>A0A1Y2GRU3</accession>
<feature type="region of interest" description="Disordered" evidence="1">
    <location>
        <begin position="291"/>
        <end position="333"/>
    </location>
</feature>
<dbReference type="OrthoDB" id="2431397at2759"/>
<evidence type="ECO:0000259" key="2">
    <source>
        <dbReference type="Pfam" id="PF12550"/>
    </source>
</evidence>
<dbReference type="EMBL" id="MCFF01000012">
    <property type="protein sequence ID" value="ORZ20851.1"/>
    <property type="molecule type" value="Genomic_DNA"/>
</dbReference>
<dbReference type="Proteomes" id="UP000193648">
    <property type="component" value="Unassembled WGS sequence"/>
</dbReference>
<reference evidence="3 4" key="1">
    <citation type="submission" date="2016-07" db="EMBL/GenBank/DDBJ databases">
        <title>Pervasive Adenine N6-methylation of Active Genes in Fungi.</title>
        <authorList>
            <consortium name="DOE Joint Genome Institute"/>
            <person name="Mondo S.J."/>
            <person name="Dannebaum R.O."/>
            <person name="Kuo R.C."/>
            <person name="Labutti K."/>
            <person name="Haridas S."/>
            <person name="Kuo A."/>
            <person name="Salamov A."/>
            <person name="Ahrendt S.R."/>
            <person name="Lipzen A."/>
            <person name="Sullivan W."/>
            <person name="Andreopoulos W.B."/>
            <person name="Clum A."/>
            <person name="Lindquist E."/>
            <person name="Daum C."/>
            <person name="Ramamoorthy G.K."/>
            <person name="Gryganskyi A."/>
            <person name="Culley D."/>
            <person name="Magnuson J.K."/>
            <person name="James T.Y."/>
            <person name="O'Malley M.A."/>
            <person name="Stajich J.E."/>
            <person name="Spatafora J.W."/>
            <person name="Visel A."/>
            <person name="Grigoriev I.V."/>
        </authorList>
    </citation>
    <scope>NUCLEOTIDE SEQUENCE [LARGE SCALE GENOMIC DNA]</scope>
    <source>
        <strain evidence="3 4">NRRL 3116</strain>
    </source>
</reference>
<evidence type="ECO:0000313" key="4">
    <source>
        <dbReference type="Proteomes" id="UP000193648"/>
    </source>
</evidence>
<dbReference type="AlphaFoldDB" id="A0A1Y2GRU3"/>
<feature type="compositionally biased region" description="Acidic residues" evidence="1">
    <location>
        <begin position="153"/>
        <end position="162"/>
    </location>
</feature>
<organism evidence="3 4">
    <name type="scientific">Lobosporangium transversale</name>
    <dbReference type="NCBI Taxonomy" id="64571"/>
    <lineage>
        <taxon>Eukaryota</taxon>
        <taxon>Fungi</taxon>
        <taxon>Fungi incertae sedis</taxon>
        <taxon>Mucoromycota</taxon>
        <taxon>Mortierellomycotina</taxon>
        <taxon>Mortierellomycetes</taxon>
        <taxon>Mortierellales</taxon>
        <taxon>Mortierellaceae</taxon>
        <taxon>Lobosporangium</taxon>
    </lineage>
</organism>
<protein>
    <recommendedName>
        <fullName evidence="2">Transcription activator GCR1-like domain-containing protein</fullName>
    </recommendedName>
</protein>
<dbReference type="RefSeq" id="XP_021882760.1">
    <property type="nucleotide sequence ID" value="XM_022026462.1"/>
</dbReference>
<comment type="caution">
    <text evidence="3">The sequence shown here is derived from an EMBL/GenBank/DDBJ whole genome shotgun (WGS) entry which is preliminary data.</text>
</comment>
<dbReference type="InterPro" id="IPR022210">
    <property type="entry name" value="TF_GCR1-like"/>
</dbReference>